<evidence type="ECO:0000313" key="2">
    <source>
        <dbReference type="EMBL" id="SEM96304.1"/>
    </source>
</evidence>
<keyword evidence="3" id="KW-1185">Reference proteome</keyword>
<organism evidence="2 3">
    <name type="scientific">Chitinophaga rupis</name>
    <dbReference type="NCBI Taxonomy" id="573321"/>
    <lineage>
        <taxon>Bacteria</taxon>
        <taxon>Pseudomonadati</taxon>
        <taxon>Bacteroidota</taxon>
        <taxon>Chitinophagia</taxon>
        <taxon>Chitinophagales</taxon>
        <taxon>Chitinophagaceae</taxon>
        <taxon>Chitinophaga</taxon>
    </lineage>
</organism>
<dbReference type="RefSeq" id="WP_089918182.1">
    <property type="nucleotide sequence ID" value="NZ_FOBB01000007.1"/>
</dbReference>
<evidence type="ECO:0000256" key="1">
    <source>
        <dbReference type="SAM" id="Phobius"/>
    </source>
</evidence>
<feature type="transmembrane region" description="Helical" evidence="1">
    <location>
        <begin position="276"/>
        <end position="296"/>
    </location>
</feature>
<keyword evidence="1" id="KW-1133">Transmembrane helix</keyword>
<evidence type="ECO:0000313" key="3">
    <source>
        <dbReference type="Proteomes" id="UP000198984"/>
    </source>
</evidence>
<sequence length="437" mass="50494">MTSTRLLYNDDEYIDGLLDSSPAIIDAIYRQFAKKVSSFILQHGGNKKDAAHIFEIGLTDIYAYAKKHPIELTTRFEPFFMLVCKIAWRKELYKRGLNVAEAPEPEVATLDNAHLKYVQEITNNGEKKRHWLQCFMELTPACQTAIQQAIIIPQADGAGTNLHPTSGLVPDNFPSCMAKLLEHGHQLQTDRVLSNKSYEQTALYVMQSLPETEKQNFEIELKENGDVQEIVKSGKEAIEWLRRALTPDNTRRELAQILVDMRQRWFYGKDRDMNRMGLYVMGITVLAIIMAGLLFISPWRKDVYRQFAPTEMVHHHTADTNNAAKLLHEAARNFNKRRFSESVEQLNQVLQMDSTNTYARYYRGVSLLDMNLLPQSRTDLQTVYKDDKSPYRYDAAFYLALSYLKEGDKQQSVGWLLKIPEQAPIYWKAKKLIDEIR</sequence>
<dbReference type="Proteomes" id="UP000198984">
    <property type="component" value="Unassembled WGS sequence"/>
</dbReference>
<evidence type="ECO:0008006" key="4">
    <source>
        <dbReference type="Google" id="ProtNLM"/>
    </source>
</evidence>
<dbReference type="OrthoDB" id="1091348at2"/>
<proteinExistence type="predicted"/>
<accession>A0A1H8CPA9</accession>
<protein>
    <recommendedName>
        <fullName evidence="4">DNA-directed RNA polymerase specialized sigma subunit, sigma24 family</fullName>
    </recommendedName>
</protein>
<reference evidence="2 3" key="1">
    <citation type="submission" date="2016-10" db="EMBL/GenBank/DDBJ databases">
        <authorList>
            <person name="de Groot N.N."/>
        </authorList>
    </citation>
    <scope>NUCLEOTIDE SEQUENCE [LARGE SCALE GENOMIC DNA]</scope>
    <source>
        <strain evidence="2 3">DSM 21039</strain>
    </source>
</reference>
<name>A0A1H8CPA9_9BACT</name>
<keyword evidence="1" id="KW-0472">Membrane</keyword>
<keyword evidence="1" id="KW-0812">Transmembrane</keyword>
<dbReference type="InterPro" id="IPR011990">
    <property type="entry name" value="TPR-like_helical_dom_sf"/>
</dbReference>
<dbReference type="STRING" id="573321.SAMN04488505_107173"/>
<dbReference type="AlphaFoldDB" id="A0A1H8CPA9"/>
<dbReference type="Gene3D" id="1.25.40.10">
    <property type="entry name" value="Tetratricopeptide repeat domain"/>
    <property type="match status" value="1"/>
</dbReference>
<gene>
    <name evidence="2" type="ORF">SAMN04488505_107173</name>
</gene>
<dbReference type="SUPFAM" id="SSF48452">
    <property type="entry name" value="TPR-like"/>
    <property type="match status" value="1"/>
</dbReference>
<dbReference type="EMBL" id="FOBB01000007">
    <property type="protein sequence ID" value="SEM96304.1"/>
    <property type="molecule type" value="Genomic_DNA"/>
</dbReference>